<accession>A0A5D3F6E6</accession>
<dbReference type="EMBL" id="VSRQ01000008">
    <property type="protein sequence ID" value="TYK44597.1"/>
    <property type="molecule type" value="Genomic_DNA"/>
</dbReference>
<comment type="caution">
    <text evidence="1">The sequence shown here is derived from an EMBL/GenBank/DDBJ whole genome shotgun (WGS) entry which is preliminary data.</text>
</comment>
<proteinExistence type="predicted"/>
<dbReference type="RefSeq" id="WP_148766840.1">
    <property type="nucleotide sequence ID" value="NZ_VSRQ01000008.1"/>
</dbReference>
<name>A0A5D3F6E6_9ACTN</name>
<organism evidence="1 2">
    <name type="scientific">Actinomadura decatromicini</name>
    <dbReference type="NCBI Taxonomy" id="2604572"/>
    <lineage>
        <taxon>Bacteria</taxon>
        <taxon>Bacillati</taxon>
        <taxon>Actinomycetota</taxon>
        <taxon>Actinomycetes</taxon>
        <taxon>Streptosporangiales</taxon>
        <taxon>Thermomonosporaceae</taxon>
        <taxon>Actinomadura</taxon>
    </lineage>
</organism>
<gene>
    <name evidence="1" type="ORF">FXF68_34690</name>
</gene>
<keyword evidence="2" id="KW-1185">Reference proteome</keyword>
<sequence>METPVNPADQALARLREEFQGHRIWRATRHDGKLGAWVATLHDPKAGVEATVVRNNAEELHEALTVELKRASINPISTPAKWVCDGD</sequence>
<dbReference type="Proteomes" id="UP000323505">
    <property type="component" value="Unassembled WGS sequence"/>
</dbReference>
<evidence type="ECO:0000313" key="2">
    <source>
        <dbReference type="Proteomes" id="UP000323505"/>
    </source>
</evidence>
<protein>
    <submittedName>
        <fullName evidence="1">Uncharacterized protein</fullName>
    </submittedName>
</protein>
<dbReference type="AlphaFoldDB" id="A0A5D3F6E6"/>
<evidence type="ECO:0000313" key="1">
    <source>
        <dbReference type="EMBL" id="TYK44597.1"/>
    </source>
</evidence>
<reference evidence="1 2" key="1">
    <citation type="submission" date="2019-08" db="EMBL/GenBank/DDBJ databases">
        <title>Actinomadura sp. nov. CYP1-5 isolated from mountain soil.</title>
        <authorList>
            <person name="Songsumanus A."/>
            <person name="Kuncharoen N."/>
            <person name="Kudo T."/>
            <person name="Yuki M."/>
            <person name="Igarashi Y."/>
            <person name="Tanasupawat S."/>
        </authorList>
    </citation>
    <scope>NUCLEOTIDE SEQUENCE [LARGE SCALE GENOMIC DNA]</scope>
    <source>
        <strain evidence="1 2">CYP1-5</strain>
    </source>
</reference>